<reference evidence="6 7" key="1">
    <citation type="submission" date="2020-12" db="EMBL/GenBank/DDBJ databases">
        <title>FDA dAtabase for Regulatory Grade micrObial Sequences (FDA-ARGOS): Supporting development and validation of Infectious Disease Dx tests.</title>
        <authorList>
            <person name="Nelson B."/>
            <person name="Plummer A."/>
            <person name="Tallon L."/>
            <person name="Sadzewicz L."/>
            <person name="Zhao X."/>
            <person name="Boylan J."/>
            <person name="Ott S."/>
            <person name="Bowen H."/>
            <person name="Vavikolanu K."/>
            <person name="Mehta A."/>
            <person name="Aluvathingal J."/>
            <person name="Nadendla S."/>
            <person name="Myers T."/>
            <person name="Yan Y."/>
            <person name="Sichtig H."/>
        </authorList>
    </citation>
    <scope>NUCLEOTIDE SEQUENCE [LARGE SCALE GENOMIC DNA]</scope>
    <source>
        <strain evidence="6 7">FDAARGOS_923</strain>
        <plasmid evidence="6 7">unnamed2</plasmid>
    </source>
</reference>
<proteinExistence type="inferred from homology"/>
<evidence type="ECO:0000256" key="1">
    <source>
        <dbReference type="ARBA" id="ARBA00006976"/>
    </source>
</evidence>
<dbReference type="RefSeq" id="WP_119954037.1">
    <property type="nucleotide sequence ID" value="NZ_CP027791.1"/>
</dbReference>
<protein>
    <recommendedName>
        <fullName evidence="4">Sporulation initiation inhibitor protein Soj</fullName>
    </recommendedName>
</protein>
<dbReference type="InterPro" id="IPR050678">
    <property type="entry name" value="DNA_Partitioning_ATPase"/>
</dbReference>
<evidence type="ECO:0000256" key="2">
    <source>
        <dbReference type="ARBA" id="ARBA00049360"/>
    </source>
</evidence>
<evidence type="ECO:0000313" key="7">
    <source>
        <dbReference type="Proteomes" id="UP000595038"/>
    </source>
</evidence>
<dbReference type="EMBL" id="CP065645">
    <property type="protein sequence ID" value="QPR70561.1"/>
    <property type="molecule type" value="Genomic_DNA"/>
</dbReference>
<dbReference type="AlphaFoldDB" id="A0AB37GKM5"/>
<gene>
    <name evidence="6" type="ORF">I6G80_00175</name>
</gene>
<organism evidence="6 7">
    <name type="scientific">Bacillus licheniformis</name>
    <dbReference type="NCBI Taxonomy" id="1402"/>
    <lineage>
        <taxon>Bacteria</taxon>
        <taxon>Bacillati</taxon>
        <taxon>Bacillota</taxon>
        <taxon>Bacilli</taxon>
        <taxon>Bacillales</taxon>
        <taxon>Bacillaceae</taxon>
        <taxon>Bacillus</taxon>
    </lineage>
</organism>
<dbReference type="PANTHER" id="PTHR13696:SF52">
    <property type="entry name" value="PARA FAMILY PROTEIN CT_582"/>
    <property type="match status" value="1"/>
</dbReference>
<evidence type="ECO:0000256" key="3">
    <source>
        <dbReference type="ARBA" id="ARBA00062323"/>
    </source>
</evidence>
<feature type="domain" description="AAA" evidence="5">
    <location>
        <begin position="4"/>
        <end position="183"/>
    </location>
</feature>
<dbReference type="Gene3D" id="3.40.50.300">
    <property type="entry name" value="P-loop containing nucleotide triphosphate hydrolases"/>
    <property type="match status" value="1"/>
</dbReference>
<evidence type="ECO:0000313" key="6">
    <source>
        <dbReference type="EMBL" id="QPR70561.1"/>
    </source>
</evidence>
<evidence type="ECO:0000256" key="4">
    <source>
        <dbReference type="ARBA" id="ARBA00071824"/>
    </source>
</evidence>
<evidence type="ECO:0000259" key="5">
    <source>
        <dbReference type="Pfam" id="PF13614"/>
    </source>
</evidence>
<dbReference type="InterPro" id="IPR025669">
    <property type="entry name" value="AAA_dom"/>
</dbReference>
<keyword evidence="6" id="KW-0614">Plasmid</keyword>
<dbReference type="FunFam" id="3.40.50.300:FF:000285">
    <property type="entry name" value="Sporulation initiation inhibitor Soj"/>
    <property type="match status" value="1"/>
</dbReference>
<name>A0AB37GKM5_BACLI</name>
<comment type="similarity">
    <text evidence="1">Belongs to the ParA family.</text>
</comment>
<dbReference type="PANTHER" id="PTHR13696">
    <property type="entry name" value="P-LOOP CONTAINING NUCLEOSIDE TRIPHOSPHATE HYDROLASE"/>
    <property type="match status" value="1"/>
</dbReference>
<dbReference type="CDD" id="cd02042">
    <property type="entry name" value="ParAB_family"/>
    <property type="match status" value="1"/>
</dbReference>
<dbReference type="Pfam" id="PF13614">
    <property type="entry name" value="AAA_31"/>
    <property type="match status" value="1"/>
</dbReference>
<geneLocation type="plasmid" evidence="6 7">
    <name>unnamed2</name>
</geneLocation>
<dbReference type="Proteomes" id="UP000595038">
    <property type="component" value="Plasmid unnamed2"/>
</dbReference>
<comment type="catalytic activity">
    <reaction evidence="2">
        <text>ATP + H2O = ADP + phosphate + H(+)</text>
        <dbReference type="Rhea" id="RHEA:13065"/>
        <dbReference type="ChEBI" id="CHEBI:15377"/>
        <dbReference type="ChEBI" id="CHEBI:15378"/>
        <dbReference type="ChEBI" id="CHEBI:30616"/>
        <dbReference type="ChEBI" id="CHEBI:43474"/>
        <dbReference type="ChEBI" id="CHEBI:456216"/>
    </reaction>
</comment>
<sequence>MGVVISVATNKGGVGKTSLITNLACVVAKENKKKRILIIDVDGQSNCALAFNINPANIEHSIYDVMMGKKSAKDVIMKLDKNIDLLPSNDEMDFLEFDVLPNLKELGNPFRLLVDRFDGIHEEYDYIFIDTPPSIGLVTGNVLAASDHVLIPLMPELYAVRGFLRMISVIKQIKDDENPQLDISGIIPMMVDSRTTLHSQMLQEARRICYEKELPMFETVIPKSIQFSNSTAYEGKPAVLTYPKHKVVKAYYKLYQEFKAEGIL</sequence>
<accession>A0AB37GKM5</accession>
<dbReference type="SUPFAM" id="SSF52540">
    <property type="entry name" value="P-loop containing nucleoside triphosphate hydrolases"/>
    <property type="match status" value="1"/>
</dbReference>
<comment type="subunit">
    <text evidence="3">Dimerizes in the presence of ATP but not ADP; ATP-binding is required for double-stranded (ds)DNA-binding. Interacts with DnaA.</text>
</comment>
<dbReference type="InterPro" id="IPR027417">
    <property type="entry name" value="P-loop_NTPase"/>
</dbReference>